<dbReference type="RefSeq" id="WP_114099667.1">
    <property type="nucleotide sequence ID" value="NZ_JPWI01000015.1"/>
</dbReference>
<evidence type="ECO:0000313" key="2">
    <source>
        <dbReference type="Proteomes" id="UP000252255"/>
    </source>
</evidence>
<gene>
    <name evidence="1" type="ORF">TH30_19465</name>
</gene>
<name>A0A367WPS1_9PROT</name>
<comment type="caution">
    <text evidence="1">The sequence shown here is derived from an EMBL/GenBank/DDBJ whole genome shotgun (WGS) entry which is preliminary data.</text>
</comment>
<dbReference type="AlphaFoldDB" id="A0A367WPS1"/>
<sequence length="211" mass="23752">MLDPICTRYDGFYLVPLPFSSEMVRANCDGLKTATRRPAGSAILRNAQEALKQRLNVVGWVREAWQATYATEHGTSGDYFDLTKQERDRSTISAVRYRADEELRGAANSIRWVPAMHMPFERNRLFMRITAIDLVRLGDISEQDAVDEGVSACIGRVSVGFHPSAVSLFQSIWSASYGVWNADQMVYRISYERPIAGPVSSYIEVYQEIAA</sequence>
<proteinExistence type="predicted"/>
<dbReference type="OrthoDB" id="72471at2"/>
<organism evidence="1 2">
    <name type="scientific">Thalassospira profundimaris</name>
    <dbReference type="NCBI Taxonomy" id="502049"/>
    <lineage>
        <taxon>Bacteria</taxon>
        <taxon>Pseudomonadati</taxon>
        <taxon>Pseudomonadota</taxon>
        <taxon>Alphaproteobacteria</taxon>
        <taxon>Rhodospirillales</taxon>
        <taxon>Thalassospiraceae</taxon>
        <taxon>Thalassospira</taxon>
    </lineage>
</organism>
<reference evidence="1 2" key="1">
    <citation type="submission" date="2014-07" db="EMBL/GenBank/DDBJ databases">
        <title>Draft genome sequence of Thalassospira profundimaris PR54-5.</title>
        <authorList>
            <person name="Lai Q."/>
            <person name="Shao Z."/>
        </authorList>
    </citation>
    <scope>NUCLEOTIDE SEQUENCE [LARGE SCALE GENOMIC DNA]</scope>
    <source>
        <strain evidence="1 2">PR54-5</strain>
    </source>
</reference>
<accession>A0A367WPS1</accession>
<dbReference type="EMBL" id="JPWI01000015">
    <property type="protein sequence ID" value="RCK43199.1"/>
    <property type="molecule type" value="Genomic_DNA"/>
</dbReference>
<protein>
    <submittedName>
        <fullName evidence="1">Uncharacterized protein</fullName>
    </submittedName>
</protein>
<dbReference type="Proteomes" id="UP000252255">
    <property type="component" value="Unassembled WGS sequence"/>
</dbReference>
<evidence type="ECO:0000313" key="1">
    <source>
        <dbReference type="EMBL" id="RCK43199.1"/>
    </source>
</evidence>